<accession>A0A133NH44</accession>
<keyword evidence="1" id="KW-1133">Transmembrane helix</keyword>
<comment type="caution">
    <text evidence="2">The sequence shown here is derived from an EMBL/GenBank/DDBJ whole genome shotgun (WGS) entry which is preliminary data.</text>
</comment>
<keyword evidence="3" id="KW-1185">Reference proteome</keyword>
<proteinExistence type="predicted"/>
<evidence type="ECO:0000256" key="1">
    <source>
        <dbReference type="SAM" id="Phobius"/>
    </source>
</evidence>
<evidence type="ECO:0000313" key="3">
    <source>
        <dbReference type="Proteomes" id="UP000070617"/>
    </source>
</evidence>
<organism evidence="2 3">
    <name type="scientific">Fusobacterium equinum</name>
    <dbReference type="NCBI Taxonomy" id="134605"/>
    <lineage>
        <taxon>Bacteria</taxon>
        <taxon>Fusobacteriati</taxon>
        <taxon>Fusobacteriota</taxon>
        <taxon>Fusobacteriia</taxon>
        <taxon>Fusobacteriales</taxon>
        <taxon>Fusobacteriaceae</taxon>
        <taxon>Fusobacterium</taxon>
    </lineage>
</organism>
<evidence type="ECO:0000313" key="2">
    <source>
        <dbReference type="EMBL" id="KXA15629.1"/>
    </source>
</evidence>
<gene>
    <name evidence="2" type="ORF">HMPREF3206_00615</name>
</gene>
<keyword evidence="1" id="KW-0812">Transmembrane</keyword>
<dbReference type="Proteomes" id="UP000070617">
    <property type="component" value="Unassembled WGS sequence"/>
</dbReference>
<dbReference type="AlphaFoldDB" id="A0A133NH44"/>
<dbReference type="STRING" id="134605.HMPREF3206_00615"/>
<protein>
    <submittedName>
        <fullName evidence="2">Uncharacterized protein</fullName>
    </submittedName>
</protein>
<dbReference type="EMBL" id="LRPX01000024">
    <property type="protein sequence ID" value="KXA15629.1"/>
    <property type="molecule type" value="Genomic_DNA"/>
</dbReference>
<feature type="transmembrane region" description="Helical" evidence="1">
    <location>
        <begin position="6"/>
        <end position="24"/>
    </location>
</feature>
<name>A0A133NH44_9FUSO</name>
<keyword evidence="1" id="KW-0472">Membrane</keyword>
<reference evidence="3" key="1">
    <citation type="submission" date="2016-01" db="EMBL/GenBank/DDBJ databases">
        <authorList>
            <person name="Mitreva M."/>
            <person name="Pepin K.H."/>
            <person name="Mihindukulasuriya K.A."/>
            <person name="Fulton R."/>
            <person name="Fronick C."/>
            <person name="O'Laughlin M."/>
            <person name="Miner T."/>
            <person name="Herter B."/>
            <person name="Rosa B.A."/>
            <person name="Cordes M."/>
            <person name="Tomlinson C."/>
            <person name="Wollam A."/>
            <person name="Palsikar V.B."/>
            <person name="Mardis E.R."/>
            <person name="Wilson R.K."/>
        </authorList>
    </citation>
    <scope>NUCLEOTIDE SEQUENCE [LARGE SCALE GENOMIC DNA]</scope>
    <source>
        <strain evidence="3">CMW8396</strain>
    </source>
</reference>
<sequence>MKIQYIFLPLFYFFSLYQICFFFSKNKIKSALFFKKALS</sequence>